<evidence type="ECO:0000256" key="2">
    <source>
        <dbReference type="SAM" id="SignalP"/>
    </source>
</evidence>
<gene>
    <name evidence="3" type="ORF">DFP88_102752</name>
</gene>
<feature type="compositionally biased region" description="Acidic residues" evidence="1">
    <location>
        <begin position="118"/>
        <end position="127"/>
    </location>
</feature>
<protein>
    <recommendedName>
        <fullName evidence="5">AAA+ family ATPase</fullName>
    </recommendedName>
</protein>
<accession>A0A318T9D4</accession>
<comment type="caution">
    <text evidence="3">The sequence shown here is derived from an EMBL/GenBank/DDBJ whole genome shotgun (WGS) entry which is preliminary data.</text>
</comment>
<organism evidence="3 4">
    <name type="scientific">Pseudoroseicyclus aestuarii</name>
    <dbReference type="NCBI Taxonomy" id="1795041"/>
    <lineage>
        <taxon>Bacteria</taxon>
        <taxon>Pseudomonadati</taxon>
        <taxon>Pseudomonadota</taxon>
        <taxon>Alphaproteobacteria</taxon>
        <taxon>Rhodobacterales</taxon>
        <taxon>Paracoccaceae</taxon>
        <taxon>Pseudoroseicyclus</taxon>
    </lineage>
</organism>
<dbReference type="AlphaFoldDB" id="A0A318T9D4"/>
<keyword evidence="4" id="KW-1185">Reference proteome</keyword>
<evidence type="ECO:0000313" key="4">
    <source>
        <dbReference type="Proteomes" id="UP000248311"/>
    </source>
</evidence>
<reference evidence="3 4" key="1">
    <citation type="submission" date="2018-06" db="EMBL/GenBank/DDBJ databases">
        <title>Genomic Encyclopedia of Type Strains, Phase III (KMG-III): the genomes of soil and plant-associated and newly described type strains.</title>
        <authorList>
            <person name="Whitman W."/>
        </authorList>
    </citation>
    <scope>NUCLEOTIDE SEQUENCE [LARGE SCALE GENOMIC DNA]</scope>
    <source>
        <strain evidence="3 4">CECT 9025</strain>
    </source>
</reference>
<proteinExistence type="predicted"/>
<evidence type="ECO:0008006" key="5">
    <source>
        <dbReference type="Google" id="ProtNLM"/>
    </source>
</evidence>
<evidence type="ECO:0000313" key="3">
    <source>
        <dbReference type="EMBL" id="PYE84948.1"/>
    </source>
</evidence>
<dbReference type="Proteomes" id="UP000248311">
    <property type="component" value="Unassembled WGS sequence"/>
</dbReference>
<dbReference type="RefSeq" id="WP_110814208.1">
    <property type="nucleotide sequence ID" value="NZ_QJTE01000002.1"/>
</dbReference>
<name>A0A318T9D4_9RHOB</name>
<dbReference type="EMBL" id="QJTE01000002">
    <property type="protein sequence ID" value="PYE84948.1"/>
    <property type="molecule type" value="Genomic_DNA"/>
</dbReference>
<feature type="signal peptide" evidence="2">
    <location>
        <begin position="1"/>
        <end position="19"/>
    </location>
</feature>
<keyword evidence="2" id="KW-0732">Signal</keyword>
<feature type="chain" id="PRO_5016268791" description="AAA+ family ATPase" evidence="2">
    <location>
        <begin position="20"/>
        <end position="127"/>
    </location>
</feature>
<evidence type="ECO:0000256" key="1">
    <source>
        <dbReference type="SAM" id="MobiDB-lite"/>
    </source>
</evidence>
<feature type="region of interest" description="Disordered" evidence="1">
    <location>
        <begin position="102"/>
        <end position="127"/>
    </location>
</feature>
<dbReference type="OrthoDB" id="7308154at2"/>
<sequence>MKHAALALLIALAATPAAAQEEGDDFDLMGQGAQMFFQGMMNQMRPALEGMEGLAEEARPHLQALISEMGPALMRVLSRVDDIANYDLPELTEDGDIVIRRSEDAPEWVPWDEREAPEQEAPEGIEL</sequence>